<dbReference type="HAMAP" id="MF_00822">
    <property type="entry name" value="UreE"/>
    <property type="match status" value="1"/>
</dbReference>
<dbReference type="InterPro" id="IPR036118">
    <property type="entry name" value="UreE_N_sf"/>
</dbReference>
<evidence type="ECO:0000256" key="4">
    <source>
        <dbReference type="ARBA" id="ARBA00023186"/>
    </source>
</evidence>
<evidence type="ECO:0000256" key="6">
    <source>
        <dbReference type="SAM" id="MobiDB-lite"/>
    </source>
</evidence>
<dbReference type="InterPro" id="IPR007864">
    <property type="entry name" value="UreE_C_dom"/>
</dbReference>
<keyword evidence="4 5" id="KW-0143">Chaperone</keyword>
<dbReference type="Gene3D" id="3.30.70.790">
    <property type="entry name" value="UreE, C-terminal domain"/>
    <property type="match status" value="1"/>
</dbReference>
<evidence type="ECO:0000256" key="1">
    <source>
        <dbReference type="ARBA" id="ARBA00004496"/>
    </source>
</evidence>
<evidence type="ECO:0000259" key="7">
    <source>
        <dbReference type="SMART" id="SM00988"/>
    </source>
</evidence>
<name>A0AAC9P9D7_9PROT</name>
<feature type="region of interest" description="Disordered" evidence="6">
    <location>
        <begin position="141"/>
        <end position="178"/>
    </location>
</feature>
<dbReference type="GO" id="GO:0065003">
    <property type="term" value="P:protein-containing complex assembly"/>
    <property type="evidence" value="ECO:0007669"/>
    <property type="project" value="InterPro"/>
</dbReference>
<dbReference type="SUPFAM" id="SSF69737">
    <property type="entry name" value="Urease metallochaperone UreE, C-terminal domain"/>
    <property type="match status" value="1"/>
</dbReference>
<dbReference type="Pfam" id="PF02814">
    <property type="entry name" value="UreE_N"/>
    <property type="match status" value="1"/>
</dbReference>
<proteinExistence type="inferred from homology"/>
<dbReference type="PIRSF" id="PIRSF036402">
    <property type="entry name" value="Ureas_acces_UreE"/>
    <property type="match status" value="1"/>
</dbReference>
<dbReference type="AlphaFoldDB" id="A0AAC9P9D7"/>
<dbReference type="Gene3D" id="2.60.260.20">
    <property type="entry name" value="Urease metallochaperone UreE, N-terminal domain"/>
    <property type="match status" value="1"/>
</dbReference>
<evidence type="ECO:0000313" key="9">
    <source>
        <dbReference type="Proteomes" id="UP000182373"/>
    </source>
</evidence>
<dbReference type="Proteomes" id="UP000182373">
    <property type="component" value="Chromosome"/>
</dbReference>
<dbReference type="GO" id="GO:0005737">
    <property type="term" value="C:cytoplasm"/>
    <property type="evidence" value="ECO:0007669"/>
    <property type="project" value="UniProtKB-SubCell"/>
</dbReference>
<dbReference type="GO" id="GO:0016151">
    <property type="term" value="F:nickel cation binding"/>
    <property type="evidence" value="ECO:0007669"/>
    <property type="project" value="UniProtKB-UniRule"/>
</dbReference>
<gene>
    <name evidence="5" type="primary">ureE</name>
    <name evidence="8" type="ORF">GbCGDNIH9_2165</name>
</gene>
<dbReference type="InterPro" id="IPR004029">
    <property type="entry name" value="UreE_N"/>
</dbReference>
<comment type="function">
    <text evidence="5">Involved in urease metallocenter assembly. Binds nickel. Probably functions as a nickel donor during metallocenter assembly.</text>
</comment>
<feature type="domain" description="UreE urease accessory N-terminal" evidence="7">
    <location>
        <begin position="6"/>
        <end position="72"/>
    </location>
</feature>
<feature type="compositionally biased region" description="Basic and acidic residues" evidence="6">
    <location>
        <begin position="165"/>
        <end position="178"/>
    </location>
</feature>
<reference evidence="9" key="1">
    <citation type="submission" date="2016-11" db="EMBL/GenBank/DDBJ databases">
        <title>Comparative genomic and phenotypic analysis of Granulibacter bethesdensis clinical isolates from patients with chronic granulomatous disease.</title>
        <authorList>
            <person name="Zarember K.A."/>
            <person name="Porcella S.F."/>
            <person name="Chu J."/>
            <person name="Ding L."/>
            <person name="Dahlstrom E."/>
            <person name="Barbian K."/>
            <person name="Martens C."/>
            <person name="Sykora L."/>
            <person name="Kramer S."/>
            <person name="Pettinato A.M."/>
            <person name="Hong H."/>
            <person name="Wald G."/>
            <person name="Berg L.J."/>
            <person name="Rogge L.S."/>
            <person name="Greenberg D.E."/>
            <person name="Falcone E.L."/>
            <person name="Neves J.F."/>
            <person name="Simoes M.J."/>
            <person name="Casal M."/>
            <person name="Rodriguez-Lopez F.C."/>
            <person name="Zelazny A."/>
            <person name="Gallin J.I."/>
            <person name="Holland S.M."/>
        </authorList>
    </citation>
    <scope>NUCLEOTIDE SEQUENCE [LARGE SCALE GENOMIC DNA]</scope>
    <source>
        <strain evidence="9">NIH9.1</strain>
    </source>
</reference>
<dbReference type="GO" id="GO:0051082">
    <property type="term" value="F:unfolded protein binding"/>
    <property type="evidence" value="ECO:0007669"/>
    <property type="project" value="UniProtKB-UniRule"/>
</dbReference>
<keyword evidence="2 5" id="KW-0963">Cytoplasm</keyword>
<evidence type="ECO:0000256" key="3">
    <source>
        <dbReference type="ARBA" id="ARBA00022596"/>
    </source>
</evidence>
<comment type="similarity">
    <text evidence="5">Belongs to the UreE family.</text>
</comment>
<dbReference type="SMART" id="SM00988">
    <property type="entry name" value="UreE_N"/>
    <property type="match status" value="1"/>
</dbReference>
<dbReference type="GO" id="GO:0006457">
    <property type="term" value="P:protein folding"/>
    <property type="evidence" value="ECO:0007669"/>
    <property type="project" value="InterPro"/>
</dbReference>
<organism evidence="8 9">
    <name type="scientific">Granulibacter bethesdensis</name>
    <dbReference type="NCBI Taxonomy" id="364410"/>
    <lineage>
        <taxon>Bacteria</taxon>
        <taxon>Pseudomonadati</taxon>
        <taxon>Pseudomonadota</taxon>
        <taxon>Alphaproteobacteria</taxon>
        <taxon>Acetobacterales</taxon>
        <taxon>Acetobacteraceae</taxon>
        <taxon>Granulibacter</taxon>
    </lineage>
</organism>
<accession>A0AAC9P9D7</accession>
<evidence type="ECO:0000313" key="8">
    <source>
        <dbReference type="EMBL" id="APH55488.1"/>
    </source>
</evidence>
<comment type="subcellular location">
    <subcellularLocation>
        <location evidence="1 5">Cytoplasm</location>
    </subcellularLocation>
</comment>
<feature type="compositionally biased region" description="Basic residues" evidence="6">
    <location>
        <begin position="150"/>
        <end position="164"/>
    </location>
</feature>
<dbReference type="EMBL" id="CP018191">
    <property type="protein sequence ID" value="APH55488.1"/>
    <property type="molecule type" value="Genomic_DNA"/>
</dbReference>
<keyword evidence="3 5" id="KW-0533">Nickel</keyword>
<evidence type="ECO:0000256" key="5">
    <source>
        <dbReference type="HAMAP-Rule" id="MF_00822"/>
    </source>
</evidence>
<sequence>MTEIVPVARHIRRSGEWNASHADDSVRLDYDDRHRRRRVYTTEQGRRILLDLTEATVLRDGDAMQAEDGTLIAVRAAPEPLIEITAHGTGELARLAWHLGNRHLPAQISENRILIRDDHVIVAMLRGLGAHVRSVTMPFDPEGGAYGEHNRHHAHTHGHPHAHTHSHDHGNDHTHTHD</sequence>
<dbReference type="SUPFAM" id="SSF69287">
    <property type="entry name" value="Urease metallochaperone UreE, N-terminal domain"/>
    <property type="match status" value="1"/>
</dbReference>
<dbReference type="InterPro" id="IPR012406">
    <property type="entry name" value="UreE"/>
</dbReference>
<dbReference type="Pfam" id="PF05194">
    <property type="entry name" value="UreE_C"/>
    <property type="match status" value="1"/>
</dbReference>
<dbReference type="RefSeq" id="WP_072573250.1">
    <property type="nucleotide sequence ID" value="NZ_CP018191.1"/>
</dbReference>
<dbReference type="CDD" id="cd00571">
    <property type="entry name" value="UreE"/>
    <property type="match status" value="1"/>
</dbReference>
<protein>
    <recommendedName>
        <fullName evidence="5">Urease accessory protein UreE</fullName>
    </recommendedName>
</protein>
<dbReference type="GO" id="GO:0019627">
    <property type="term" value="P:urea metabolic process"/>
    <property type="evidence" value="ECO:0007669"/>
    <property type="project" value="InterPro"/>
</dbReference>
<evidence type="ECO:0000256" key="2">
    <source>
        <dbReference type="ARBA" id="ARBA00022490"/>
    </source>
</evidence>